<evidence type="ECO:0000256" key="5">
    <source>
        <dbReference type="ARBA" id="ARBA00022989"/>
    </source>
</evidence>
<organism evidence="9">
    <name type="scientific">Timema cristinae</name>
    <name type="common">Walking stick</name>
    <dbReference type="NCBI Taxonomy" id="61476"/>
    <lineage>
        <taxon>Eukaryota</taxon>
        <taxon>Metazoa</taxon>
        <taxon>Ecdysozoa</taxon>
        <taxon>Arthropoda</taxon>
        <taxon>Hexapoda</taxon>
        <taxon>Insecta</taxon>
        <taxon>Pterygota</taxon>
        <taxon>Neoptera</taxon>
        <taxon>Polyneoptera</taxon>
        <taxon>Phasmatodea</taxon>
        <taxon>Timematodea</taxon>
        <taxon>Timematoidea</taxon>
        <taxon>Timematidae</taxon>
        <taxon>Timema</taxon>
    </lineage>
</organism>
<evidence type="ECO:0000256" key="1">
    <source>
        <dbReference type="ARBA" id="ARBA00004141"/>
    </source>
</evidence>
<keyword evidence="8" id="KW-0732">Signal</keyword>
<feature type="transmembrane region" description="Helical" evidence="7">
    <location>
        <begin position="251"/>
        <end position="274"/>
    </location>
</feature>
<comment type="subcellular location">
    <subcellularLocation>
        <location evidence="1">Membrane</location>
        <topology evidence="1">Multi-pass membrane protein</topology>
    </subcellularLocation>
</comment>
<keyword evidence="6 7" id="KW-0472">Membrane</keyword>
<accession>A0A7R9H5D2</accession>
<evidence type="ECO:0000256" key="6">
    <source>
        <dbReference type="ARBA" id="ARBA00023136"/>
    </source>
</evidence>
<feature type="chain" id="PRO_5030532675" evidence="8">
    <location>
        <begin position="16"/>
        <end position="406"/>
    </location>
</feature>
<dbReference type="Pfam" id="PF00083">
    <property type="entry name" value="Sugar_tr"/>
    <property type="match status" value="1"/>
</dbReference>
<comment type="similarity">
    <text evidence="2">Belongs to the major facilitator superfamily.</text>
</comment>
<dbReference type="InterPro" id="IPR036259">
    <property type="entry name" value="MFS_trans_sf"/>
</dbReference>
<keyword evidence="4 7" id="KW-0812">Transmembrane</keyword>
<name>A0A7R9H5D2_TIMCR</name>
<feature type="transmembrane region" description="Helical" evidence="7">
    <location>
        <begin position="286"/>
        <end position="309"/>
    </location>
</feature>
<keyword evidence="5 7" id="KW-1133">Transmembrane helix</keyword>
<dbReference type="InterPro" id="IPR005828">
    <property type="entry name" value="MFS_sugar_transport-like"/>
</dbReference>
<evidence type="ECO:0000256" key="8">
    <source>
        <dbReference type="SAM" id="SignalP"/>
    </source>
</evidence>
<dbReference type="EMBL" id="OC319890">
    <property type="protein sequence ID" value="CAD7406604.1"/>
    <property type="molecule type" value="Genomic_DNA"/>
</dbReference>
<evidence type="ECO:0000256" key="7">
    <source>
        <dbReference type="SAM" id="Phobius"/>
    </source>
</evidence>
<keyword evidence="3" id="KW-0813">Transport</keyword>
<protein>
    <submittedName>
        <fullName evidence="9">Uncharacterized protein</fullName>
    </submittedName>
</protein>
<evidence type="ECO:0000256" key="4">
    <source>
        <dbReference type="ARBA" id="ARBA00022692"/>
    </source>
</evidence>
<dbReference type="SUPFAM" id="SSF103473">
    <property type="entry name" value="MFS general substrate transporter"/>
    <property type="match status" value="1"/>
</dbReference>
<evidence type="ECO:0000256" key="2">
    <source>
        <dbReference type="ARBA" id="ARBA00008335"/>
    </source>
</evidence>
<dbReference type="PANTHER" id="PTHR23511:SF34">
    <property type="entry name" value="SYNAPTIC VESICLE GLYCOPROTEIN 2"/>
    <property type="match status" value="1"/>
</dbReference>
<evidence type="ECO:0000313" key="9">
    <source>
        <dbReference type="EMBL" id="CAD7406604.1"/>
    </source>
</evidence>
<gene>
    <name evidence="9" type="ORF">TCEB3V08_LOCUS8604</name>
</gene>
<dbReference type="GO" id="GO:0016020">
    <property type="term" value="C:membrane"/>
    <property type="evidence" value="ECO:0007669"/>
    <property type="project" value="UniProtKB-SubCell"/>
</dbReference>
<sequence length="406" mass="45672">MYLLFTVPFLAVTQICQYGWEYDKTWYTETAPSRENWVCDRELYVTNLYSFSRGGDVIGTFLMGQLGDMNIFFLKNVFVIYCTIPCCHPDCQYGWEYDKTWYTETAPSRENWVCDRELYVTNLYSFSRGGDVIGTFLMGQLGDMYVFNTQHEHLRQLICCDFVPTDAEDAAVRSELMVVGPIASEMHQGATQYDKIVPGRNPGWQKSARTLPRTTWVRPLAMIGRRPVFFISVALLAAGRLISALTSGMYYVFLAVTVISSIPVTAVFQAPLILGIEISASDERSLIALLQCIGWTAGLCTMPLVFWALSGDWSMFLIVTTIPSALFLFTCKLFPESPRWLATTGRVAKCEKALGKIAKMNENTLPANTADILLTLSKKKEKSYGFASLFSSWRLAKNTFLIATVG</sequence>
<dbReference type="GO" id="GO:0022857">
    <property type="term" value="F:transmembrane transporter activity"/>
    <property type="evidence" value="ECO:0007669"/>
    <property type="project" value="InterPro"/>
</dbReference>
<proteinExistence type="inferred from homology"/>
<dbReference type="AlphaFoldDB" id="A0A7R9H5D2"/>
<dbReference type="PANTHER" id="PTHR23511">
    <property type="entry name" value="SYNAPTIC VESICLE GLYCOPROTEIN 2"/>
    <property type="match status" value="1"/>
</dbReference>
<feature type="transmembrane region" description="Helical" evidence="7">
    <location>
        <begin position="228"/>
        <end position="245"/>
    </location>
</feature>
<dbReference type="Gene3D" id="1.20.1250.20">
    <property type="entry name" value="MFS general substrate transporter like domains"/>
    <property type="match status" value="1"/>
</dbReference>
<feature type="signal peptide" evidence="8">
    <location>
        <begin position="1"/>
        <end position="15"/>
    </location>
</feature>
<evidence type="ECO:0000256" key="3">
    <source>
        <dbReference type="ARBA" id="ARBA00022448"/>
    </source>
</evidence>
<reference evidence="9" key="1">
    <citation type="submission" date="2020-11" db="EMBL/GenBank/DDBJ databases">
        <authorList>
            <person name="Tran Van P."/>
        </authorList>
    </citation>
    <scope>NUCLEOTIDE SEQUENCE</scope>
</reference>